<dbReference type="Gene3D" id="3.40.640.10">
    <property type="entry name" value="Type I PLP-dependent aspartate aminotransferase-like (Major domain)"/>
    <property type="match status" value="1"/>
</dbReference>
<dbReference type="PANTHER" id="PTHR46383:SF1">
    <property type="entry name" value="ASPARTATE AMINOTRANSFERASE"/>
    <property type="match status" value="1"/>
</dbReference>
<evidence type="ECO:0000256" key="4">
    <source>
        <dbReference type="ARBA" id="ARBA00022679"/>
    </source>
</evidence>
<dbReference type="RefSeq" id="WP_386450026.1">
    <property type="nucleotide sequence ID" value="NZ_JBHSFH010000010.1"/>
</dbReference>
<evidence type="ECO:0000313" key="7">
    <source>
        <dbReference type="EMBL" id="MFC4496210.1"/>
    </source>
</evidence>
<proteinExistence type="inferred from homology"/>
<comment type="similarity">
    <text evidence="2">Belongs to the class-I pyridoxal-phosphate-dependent aminotransferase family.</text>
</comment>
<comment type="caution">
    <text evidence="7">The sequence shown here is derived from an EMBL/GenBank/DDBJ whole genome shotgun (WGS) entry which is preliminary data.</text>
</comment>
<feature type="domain" description="Aminotransferase class I/classII large" evidence="6">
    <location>
        <begin position="48"/>
        <end position="336"/>
    </location>
</feature>
<gene>
    <name evidence="7" type="ORF">ACFPA8_18960</name>
</gene>
<keyword evidence="4" id="KW-0808">Transferase</keyword>
<sequence>MASEAKAMEGDSQARQGGSATAVAACGYWQRRGMHTRPGQVAAAPSAQLLLLAVLAAAGEGSVLVPRPSAGWHAPQARLLGRPVHTVPVPVECGGVPDPVALRETVRRARAEGEEPRVVVLSVADDCTGTAVPPEMLHEVCEAAGDEGLLIVSDESWRDTSHAPHDTVVVSPAEMLHGGRESDAVVVLVGLGEALLPQGPQAGIARFPDSGRGRGLAGTVRAVLSELRAQLHAPADGVVADALTEPEVTRTRRVTAARSYGALLGALHDVCTAAGALCRPPQAGRHVYADLEPVRPRLEAHGIKDSAGLEAELVRRLGPYATGGHRLGDEPQALRVQLSSRLLTDGDPAPAPLASPDVRGALDSLRSVLDGLTAPRE</sequence>
<evidence type="ECO:0000256" key="1">
    <source>
        <dbReference type="ARBA" id="ARBA00001933"/>
    </source>
</evidence>
<evidence type="ECO:0000256" key="3">
    <source>
        <dbReference type="ARBA" id="ARBA00022576"/>
    </source>
</evidence>
<evidence type="ECO:0000259" key="6">
    <source>
        <dbReference type="Pfam" id="PF00155"/>
    </source>
</evidence>
<evidence type="ECO:0000256" key="2">
    <source>
        <dbReference type="ARBA" id="ARBA00007441"/>
    </source>
</evidence>
<evidence type="ECO:0000256" key="5">
    <source>
        <dbReference type="ARBA" id="ARBA00022898"/>
    </source>
</evidence>
<dbReference type="EMBL" id="JBHSFH010000010">
    <property type="protein sequence ID" value="MFC4496210.1"/>
    <property type="molecule type" value="Genomic_DNA"/>
</dbReference>
<dbReference type="InterPro" id="IPR015424">
    <property type="entry name" value="PyrdxlP-dep_Trfase"/>
</dbReference>
<protein>
    <submittedName>
        <fullName evidence="7">Aminotransferase class I/II-fold pyridoxal phosphate-dependent enzyme</fullName>
    </submittedName>
</protein>
<comment type="cofactor">
    <cofactor evidence="1">
        <name>pyridoxal 5'-phosphate</name>
        <dbReference type="ChEBI" id="CHEBI:597326"/>
    </cofactor>
</comment>
<keyword evidence="5" id="KW-0663">Pyridoxal phosphate</keyword>
<dbReference type="Proteomes" id="UP001595997">
    <property type="component" value="Unassembled WGS sequence"/>
</dbReference>
<accession>A0ABV9A8N6</accession>
<dbReference type="PROSITE" id="PS51257">
    <property type="entry name" value="PROKAR_LIPOPROTEIN"/>
    <property type="match status" value="1"/>
</dbReference>
<dbReference type="InterPro" id="IPR004839">
    <property type="entry name" value="Aminotransferase_I/II_large"/>
</dbReference>
<dbReference type="SUPFAM" id="SSF53383">
    <property type="entry name" value="PLP-dependent transferases"/>
    <property type="match status" value="1"/>
</dbReference>
<name>A0ABV9A8N6_9ACTN</name>
<reference evidence="8" key="1">
    <citation type="journal article" date="2019" name="Int. J. Syst. Evol. Microbiol.">
        <title>The Global Catalogue of Microorganisms (GCM) 10K type strain sequencing project: providing services to taxonomists for standard genome sequencing and annotation.</title>
        <authorList>
            <consortium name="The Broad Institute Genomics Platform"/>
            <consortium name="The Broad Institute Genome Sequencing Center for Infectious Disease"/>
            <person name="Wu L."/>
            <person name="Ma J."/>
        </authorList>
    </citation>
    <scope>NUCLEOTIDE SEQUENCE [LARGE SCALE GENOMIC DNA]</scope>
    <source>
        <strain evidence="8">CGMCC 4.7357</strain>
    </source>
</reference>
<organism evidence="7 8">
    <name type="scientific">Streptomyces ovatisporus</name>
    <dbReference type="NCBI Taxonomy" id="1128682"/>
    <lineage>
        <taxon>Bacteria</taxon>
        <taxon>Bacillati</taxon>
        <taxon>Actinomycetota</taxon>
        <taxon>Actinomycetes</taxon>
        <taxon>Kitasatosporales</taxon>
        <taxon>Streptomycetaceae</taxon>
        <taxon>Streptomyces</taxon>
    </lineage>
</organism>
<dbReference type="InterPro" id="IPR015421">
    <property type="entry name" value="PyrdxlP-dep_Trfase_major"/>
</dbReference>
<keyword evidence="3 7" id="KW-0032">Aminotransferase</keyword>
<keyword evidence="8" id="KW-1185">Reference proteome</keyword>
<evidence type="ECO:0000313" key="8">
    <source>
        <dbReference type="Proteomes" id="UP001595997"/>
    </source>
</evidence>
<dbReference type="Pfam" id="PF00155">
    <property type="entry name" value="Aminotran_1_2"/>
    <property type="match status" value="1"/>
</dbReference>
<dbReference type="InterPro" id="IPR050596">
    <property type="entry name" value="AspAT/PAT-like"/>
</dbReference>
<dbReference type="GO" id="GO:0008483">
    <property type="term" value="F:transaminase activity"/>
    <property type="evidence" value="ECO:0007669"/>
    <property type="project" value="UniProtKB-KW"/>
</dbReference>
<dbReference type="PANTHER" id="PTHR46383">
    <property type="entry name" value="ASPARTATE AMINOTRANSFERASE"/>
    <property type="match status" value="1"/>
</dbReference>